<protein>
    <recommendedName>
        <fullName evidence="5">RING-type domain-containing protein</fullName>
    </recommendedName>
</protein>
<accession>A0A6A5ZBV0</accession>
<evidence type="ECO:0000256" key="2">
    <source>
        <dbReference type="ARBA" id="ARBA00022771"/>
    </source>
</evidence>
<dbReference type="GO" id="GO:0016567">
    <property type="term" value="P:protein ubiquitination"/>
    <property type="evidence" value="ECO:0007669"/>
    <property type="project" value="TreeGrafter"/>
</dbReference>
<keyword evidence="3" id="KW-0862">Zinc</keyword>
<proteinExistence type="predicted"/>
<evidence type="ECO:0000313" key="6">
    <source>
        <dbReference type="EMBL" id="KAF2116197.1"/>
    </source>
</evidence>
<keyword evidence="2 4" id="KW-0863">Zinc-finger</keyword>
<dbReference type="EMBL" id="ML977321">
    <property type="protein sequence ID" value="KAF2116197.1"/>
    <property type="molecule type" value="Genomic_DNA"/>
</dbReference>
<dbReference type="OrthoDB" id="3801175at2759"/>
<keyword evidence="7" id="KW-1185">Reference proteome</keyword>
<evidence type="ECO:0000256" key="4">
    <source>
        <dbReference type="PROSITE-ProRule" id="PRU00175"/>
    </source>
</evidence>
<evidence type="ECO:0000259" key="5">
    <source>
        <dbReference type="PROSITE" id="PS50089"/>
    </source>
</evidence>
<evidence type="ECO:0000256" key="3">
    <source>
        <dbReference type="ARBA" id="ARBA00022833"/>
    </source>
</evidence>
<evidence type="ECO:0000256" key="1">
    <source>
        <dbReference type="ARBA" id="ARBA00022723"/>
    </source>
</evidence>
<dbReference type="GO" id="GO:0061630">
    <property type="term" value="F:ubiquitin protein ligase activity"/>
    <property type="evidence" value="ECO:0007669"/>
    <property type="project" value="TreeGrafter"/>
</dbReference>
<dbReference type="GO" id="GO:0008270">
    <property type="term" value="F:zinc ion binding"/>
    <property type="evidence" value="ECO:0007669"/>
    <property type="project" value="UniProtKB-KW"/>
</dbReference>
<dbReference type="PANTHER" id="PTHR45969:SF69">
    <property type="entry name" value="FINGER DOMAIN PROTEIN, PUTATIVE (AFU_ORTHOLOGUE AFUA_3G12190)-RELATED"/>
    <property type="match status" value="1"/>
</dbReference>
<dbReference type="InterPro" id="IPR013083">
    <property type="entry name" value="Znf_RING/FYVE/PHD"/>
</dbReference>
<keyword evidence="1" id="KW-0479">Metal-binding</keyword>
<name>A0A6A5ZBV0_9PLEO</name>
<feature type="domain" description="RING-type" evidence="5">
    <location>
        <begin position="38"/>
        <end position="85"/>
    </location>
</feature>
<sequence length="130" mass="14653">MYRTSTESVAIWSPQSSQTLAMEATTKTNMKSSTSTDCPICLLPFSTRDLPIRLNTPCQHVFGRTCLEQWISSDRPNANTCPLCREVLFDLREAVVRKQQVDNGERGLKGLVIDSVAEWIGKGLLMMWRS</sequence>
<dbReference type="InterPro" id="IPR001841">
    <property type="entry name" value="Znf_RING"/>
</dbReference>
<dbReference type="PANTHER" id="PTHR45969">
    <property type="entry name" value="RING ZINC FINGER PROTEIN-RELATED"/>
    <property type="match status" value="1"/>
</dbReference>
<dbReference type="Pfam" id="PF13639">
    <property type="entry name" value="zf-RING_2"/>
    <property type="match status" value="1"/>
</dbReference>
<gene>
    <name evidence="6" type="ORF">BDV96DRAFT_45220</name>
</gene>
<dbReference type="PROSITE" id="PS50089">
    <property type="entry name" value="ZF_RING_2"/>
    <property type="match status" value="1"/>
</dbReference>
<dbReference type="Proteomes" id="UP000799770">
    <property type="component" value="Unassembled WGS sequence"/>
</dbReference>
<dbReference type="SUPFAM" id="SSF57850">
    <property type="entry name" value="RING/U-box"/>
    <property type="match status" value="1"/>
</dbReference>
<reference evidence="6" key="1">
    <citation type="journal article" date="2020" name="Stud. Mycol.">
        <title>101 Dothideomycetes genomes: a test case for predicting lifestyles and emergence of pathogens.</title>
        <authorList>
            <person name="Haridas S."/>
            <person name="Albert R."/>
            <person name="Binder M."/>
            <person name="Bloem J."/>
            <person name="Labutti K."/>
            <person name="Salamov A."/>
            <person name="Andreopoulos B."/>
            <person name="Baker S."/>
            <person name="Barry K."/>
            <person name="Bills G."/>
            <person name="Bluhm B."/>
            <person name="Cannon C."/>
            <person name="Castanera R."/>
            <person name="Culley D."/>
            <person name="Daum C."/>
            <person name="Ezra D."/>
            <person name="Gonzalez J."/>
            <person name="Henrissat B."/>
            <person name="Kuo A."/>
            <person name="Liang C."/>
            <person name="Lipzen A."/>
            <person name="Lutzoni F."/>
            <person name="Magnuson J."/>
            <person name="Mondo S."/>
            <person name="Nolan M."/>
            <person name="Ohm R."/>
            <person name="Pangilinan J."/>
            <person name="Park H.-J."/>
            <person name="Ramirez L."/>
            <person name="Alfaro M."/>
            <person name="Sun H."/>
            <person name="Tritt A."/>
            <person name="Yoshinaga Y."/>
            <person name="Zwiers L.-H."/>
            <person name="Turgeon B."/>
            <person name="Goodwin S."/>
            <person name="Spatafora J."/>
            <person name="Crous P."/>
            <person name="Grigoriev I."/>
        </authorList>
    </citation>
    <scope>NUCLEOTIDE SEQUENCE</scope>
    <source>
        <strain evidence="6">CBS 627.86</strain>
    </source>
</reference>
<dbReference type="Gene3D" id="3.30.40.10">
    <property type="entry name" value="Zinc/RING finger domain, C3HC4 (zinc finger)"/>
    <property type="match status" value="1"/>
</dbReference>
<dbReference type="AlphaFoldDB" id="A0A6A5ZBV0"/>
<evidence type="ECO:0000313" key="7">
    <source>
        <dbReference type="Proteomes" id="UP000799770"/>
    </source>
</evidence>
<organism evidence="6 7">
    <name type="scientific">Lophiotrema nucula</name>
    <dbReference type="NCBI Taxonomy" id="690887"/>
    <lineage>
        <taxon>Eukaryota</taxon>
        <taxon>Fungi</taxon>
        <taxon>Dikarya</taxon>
        <taxon>Ascomycota</taxon>
        <taxon>Pezizomycotina</taxon>
        <taxon>Dothideomycetes</taxon>
        <taxon>Pleosporomycetidae</taxon>
        <taxon>Pleosporales</taxon>
        <taxon>Lophiotremataceae</taxon>
        <taxon>Lophiotrema</taxon>
    </lineage>
</organism>